<sequence>MLTHSTRRWLAGLGVAGALVAASAGPAVAQESDVDLAVYFPDVTIAADSAGKVEYPTVYSSAPVVLHDLTVRYDYTALAGKVTVTDEDNSECTTPEANVLVCTLPYEVGIEDEWGTTGLFEALVAPTEDAADGVEGALKVSVSAKGFDSVSYESRVRVGEGVDLAAGPETTRSAAPGAKFTAPLAVRNVGETTAKGAAVVFYNDHGIRADKKYSNCTYVDDELRTCRFDEALAPGAGGAATLAYALGKDTFAPGSEWGEIIWMTPAEFEDFEAYLNSNDITIGTPGTGGDLDLAVSAASARVSARGSQADTQPDNNATHLEVKVTGKNSTDLEAIGAKLAGGKGAEVPATIGFRNNGPATLDYGRSGSSVTHMEVEVPKGTYAAKVSDWCFPVKGEEWGEPGEPGARKYSCYTSSFVKAGEQETFDFVFRIDEVIANAAGTVKINVPCECDGGFYQDLKPANDTAKILVNATGNGGGEGGGDGDDPTLPITGANTALFAGLGAVLLAAGAAGFVVARRRRMRFVA</sequence>
<evidence type="ECO:0000259" key="7">
    <source>
        <dbReference type="Pfam" id="PF00746"/>
    </source>
</evidence>
<keyword evidence="2" id="KW-0964">Secreted</keyword>
<dbReference type="EMBL" id="RBAK01000005">
    <property type="protein sequence ID" value="RKN46468.1"/>
    <property type="molecule type" value="Genomic_DNA"/>
</dbReference>
<feature type="domain" description="Gram-positive cocci surface proteins LPxTG" evidence="7">
    <location>
        <begin position="485"/>
        <end position="519"/>
    </location>
</feature>
<protein>
    <submittedName>
        <fullName evidence="8">LPXTG cell wall anchor domain-containing protein</fullName>
    </submittedName>
</protein>
<name>A0A3A9ZDX8_9ACTN</name>
<dbReference type="Pfam" id="PF00746">
    <property type="entry name" value="Gram_pos_anchor"/>
    <property type="match status" value="1"/>
</dbReference>
<evidence type="ECO:0000256" key="3">
    <source>
        <dbReference type="ARBA" id="ARBA00022729"/>
    </source>
</evidence>
<evidence type="ECO:0000256" key="5">
    <source>
        <dbReference type="SAM" id="Phobius"/>
    </source>
</evidence>
<dbReference type="RefSeq" id="WP_120729248.1">
    <property type="nucleotide sequence ID" value="NZ_RBAK01000005.1"/>
</dbReference>
<evidence type="ECO:0000256" key="6">
    <source>
        <dbReference type="SAM" id="SignalP"/>
    </source>
</evidence>
<evidence type="ECO:0000256" key="4">
    <source>
        <dbReference type="ARBA" id="ARBA00023088"/>
    </source>
</evidence>
<reference evidence="8 9" key="1">
    <citation type="journal article" date="2004" name="Syst. Appl. Microbiol.">
        <title>Cryptoendolithic actinomycetes from antarctic sandstone rock samples: Micromonospora endolithica sp. nov. and two isolates related to Micromonospora coerulea Jensen 1932.</title>
        <authorList>
            <person name="Hirsch P."/>
            <person name="Mevs U."/>
            <person name="Kroppenstedt R.M."/>
            <person name="Schumann P."/>
            <person name="Stackebrandt E."/>
        </authorList>
    </citation>
    <scope>NUCLEOTIDE SEQUENCE [LARGE SCALE GENOMIC DNA]</scope>
    <source>
        <strain evidence="8 9">JCM 12677</strain>
    </source>
</reference>
<proteinExistence type="predicted"/>
<comment type="caution">
    <text evidence="8">The sequence shown here is derived from an EMBL/GenBank/DDBJ whole genome shotgun (WGS) entry which is preliminary data.</text>
</comment>
<keyword evidence="3 6" id="KW-0732">Signal</keyword>
<accession>A0A3A9ZDX8</accession>
<feature type="transmembrane region" description="Helical" evidence="5">
    <location>
        <begin position="496"/>
        <end position="516"/>
    </location>
</feature>
<evidence type="ECO:0000313" key="9">
    <source>
        <dbReference type="Proteomes" id="UP000281726"/>
    </source>
</evidence>
<keyword evidence="5" id="KW-1133">Transmembrane helix</keyword>
<dbReference type="Proteomes" id="UP000281726">
    <property type="component" value="Unassembled WGS sequence"/>
</dbReference>
<keyword evidence="1" id="KW-0134">Cell wall</keyword>
<dbReference type="InterPro" id="IPR006311">
    <property type="entry name" value="TAT_signal"/>
</dbReference>
<keyword evidence="9" id="KW-1185">Reference proteome</keyword>
<dbReference type="NCBIfam" id="TIGR01167">
    <property type="entry name" value="LPXTG_anchor"/>
    <property type="match status" value="1"/>
</dbReference>
<organism evidence="8 9">
    <name type="scientific">Micromonospora endolithica</name>
    <dbReference type="NCBI Taxonomy" id="230091"/>
    <lineage>
        <taxon>Bacteria</taxon>
        <taxon>Bacillati</taxon>
        <taxon>Actinomycetota</taxon>
        <taxon>Actinomycetes</taxon>
        <taxon>Micromonosporales</taxon>
        <taxon>Micromonosporaceae</taxon>
        <taxon>Micromonospora</taxon>
    </lineage>
</organism>
<dbReference type="InterPro" id="IPR019931">
    <property type="entry name" value="LPXTG_anchor"/>
</dbReference>
<feature type="signal peptide" evidence="6">
    <location>
        <begin position="1"/>
        <end position="29"/>
    </location>
</feature>
<gene>
    <name evidence="8" type="ORF">D7223_16360</name>
</gene>
<feature type="chain" id="PRO_5017330856" evidence="6">
    <location>
        <begin position="30"/>
        <end position="525"/>
    </location>
</feature>
<dbReference type="AlphaFoldDB" id="A0A3A9ZDX8"/>
<dbReference type="PROSITE" id="PS51318">
    <property type="entry name" value="TAT"/>
    <property type="match status" value="1"/>
</dbReference>
<evidence type="ECO:0000313" key="8">
    <source>
        <dbReference type="EMBL" id="RKN46468.1"/>
    </source>
</evidence>
<keyword evidence="4" id="KW-0572">Peptidoglycan-anchor</keyword>
<keyword evidence="5" id="KW-0812">Transmembrane</keyword>
<evidence type="ECO:0000256" key="1">
    <source>
        <dbReference type="ARBA" id="ARBA00022512"/>
    </source>
</evidence>
<keyword evidence="5" id="KW-0472">Membrane</keyword>
<dbReference type="OrthoDB" id="3967140at2"/>
<evidence type="ECO:0000256" key="2">
    <source>
        <dbReference type="ARBA" id="ARBA00022525"/>
    </source>
</evidence>